<proteinExistence type="predicted"/>
<dbReference type="PANTHER" id="PTHR43471:SF3">
    <property type="entry name" value="ABC TRANSPORTER PERMEASE PROTEIN NATB"/>
    <property type="match status" value="1"/>
</dbReference>
<organism evidence="7 8">
    <name type="scientific">Allosphingosinicella ginsenosidimutans</name>
    <dbReference type="NCBI Taxonomy" id="1176539"/>
    <lineage>
        <taxon>Bacteria</taxon>
        <taxon>Pseudomonadati</taxon>
        <taxon>Pseudomonadota</taxon>
        <taxon>Alphaproteobacteria</taxon>
        <taxon>Sphingomonadales</taxon>
        <taxon>Sphingomonadaceae</taxon>
        <taxon>Allosphingosinicella</taxon>
    </lineage>
</organism>
<comment type="caution">
    <text evidence="7">The sequence shown here is derived from an EMBL/GenBank/DDBJ whole genome shotgun (WGS) entry which is preliminary data.</text>
</comment>
<accession>A0A5C6TTF6</accession>
<evidence type="ECO:0000256" key="1">
    <source>
        <dbReference type="ARBA" id="ARBA00004141"/>
    </source>
</evidence>
<evidence type="ECO:0000256" key="5">
    <source>
        <dbReference type="SAM" id="Phobius"/>
    </source>
</evidence>
<feature type="transmembrane region" description="Helical" evidence="5">
    <location>
        <begin position="365"/>
        <end position="386"/>
    </location>
</feature>
<evidence type="ECO:0000259" key="6">
    <source>
        <dbReference type="Pfam" id="PF12698"/>
    </source>
</evidence>
<feature type="transmembrane region" description="Helical" evidence="5">
    <location>
        <begin position="20"/>
        <end position="42"/>
    </location>
</feature>
<keyword evidence="3 5" id="KW-1133">Transmembrane helix</keyword>
<gene>
    <name evidence="7" type="ORF">FRZ32_05570</name>
</gene>
<protein>
    <submittedName>
        <fullName evidence="7">ABC transporter permease</fullName>
    </submittedName>
</protein>
<keyword evidence="2 5" id="KW-0812">Transmembrane</keyword>
<feature type="transmembrane region" description="Helical" evidence="5">
    <location>
        <begin position="190"/>
        <end position="208"/>
    </location>
</feature>
<feature type="transmembrane region" description="Helical" evidence="5">
    <location>
        <begin position="278"/>
        <end position="302"/>
    </location>
</feature>
<dbReference type="InterPro" id="IPR013525">
    <property type="entry name" value="ABC2_TM"/>
</dbReference>
<sequence>MMSLWEAAWVIARRDFVATVWSRTFVLFLLAPLIVVAFTLLVSTMSARREAAALQPVVALVADSATTQAIMDARDRLVAGTSEQAFPALRPVEPAEHVGAQVSQLLADVEGNYSAVLSGTLDHPVLTGPRRADQFVARRLQLVIDDARQMSTIAAGHRDFRSVPVQRVVTAAAAGNLQMLRRQFARGGQTLIFMVTVLLATLLLSTLVEEKSNKVIEVLAAAVPLDSIFLGKLFAMLAISTVGLIVWGSIGGVAYLFSQVVSDWVNLPDVSPAVGWPAFIVLIIVYYATNFMLLGSLFLGIGAQASSVREIQTISMPVTMLQLLVFLLAINATGSDAGWMGWAAWLVPFSSPMAMVGYASMSDSLWPHLLALLWQLAWIVVIVRISSRLFQRTVMKSGSPGSLFDLKAWRAGGAG</sequence>
<evidence type="ECO:0000256" key="3">
    <source>
        <dbReference type="ARBA" id="ARBA00022989"/>
    </source>
</evidence>
<keyword evidence="4 5" id="KW-0472">Membrane</keyword>
<name>A0A5C6TTF6_9SPHN</name>
<feature type="domain" description="ABC-2 type transporter transmembrane" evidence="6">
    <location>
        <begin position="191"/>
        <end position="385"/>
    </location>
</feature>
<evidence type="ECO:0000256" key="2">
    <source>
        <dbReference type="ARBA" id="ARBA00022692"/>
    </source>
</evidence>
<keyword evidence="8" id="KW-1185">Reference proteome</keyword>
<feature type="transmembrane region" description="Helical" evidence="5">
    <location>
        <begin position="323"/>
        <end position="345"/>
    </location>
</feature>
<evidence type="ECO:0000313" key="8">
    <source>
        <dbReference type="Proteomes" id="UP000321249"/>
    </source>
</evidence>
<dbReference type="GO" id="GO:0140359">
    <property type="term" value="F:ABC-type transporter activity"/>
    <property type="evidence" value="ECO:0007669"/>
    <property type="project" value="InterPro"/>
</dbReference>
<dbReference type="Proteomes" id="UP000321249">
    <property type="component" value="Unassembled WGS sequence"/>
</dbReference>
<dbReference type="EMBL" id="VOQQ01000001">
    <property type="protein sequence ID" value="TXC63175.1"/>
    <property type="molecule type" value="Genomic_DNA"/>
</dbReference>
<evidence type="ECO:0000256" key="4">
    <source>
        <dbReference type="ARBA" id="ARBA00023136"/>
    </source>
</evidence>
<dbReference type="AlphaFoldDB" id="A0A5C6TTF6"/>
<dbReference type="PANTHER" id="PTHR43471">
    <property type="entry name" value="ABC TRANSPORTER PERMEASE"/>
    <property type="match status" value="1"/>
</dbReference>
<dbReference type="GO" id="GO:0016020">
    <property type="term" value="C:membrane"/>
    <property type="evidence" value="ECO:0007669"/>
    <property type="project" value="UniProtKB-SubCell"/>
</dbReference>
<comment type="subcellular location">
    <subcellularLocation>
        <location evidence="1">Membrane</location>
        <topology evidence="1">Multi-pass membrane protein</topology>
    </subcellularLocation>
</comment>
<dbReference type="Pfam" id="PF12698">
    <property type="entry name" value="ABC2_membrane_3"/>
    <property type="match status" value="1"/>
</dbReference>
<feature type="transmembrane region" description="Helical" evidence="5">
    <location>
        <begin position="237"/>
        <end position="258"/>
    </location>
</feature>
<evidence type="ECO:0000313" key="7">
    <source>
        <dbReference type="EMBL" id="TXC63175.1"/>
    </source>
</evidence>
<reference evidence="7 8" key="1">
    <citation type="journal article" date="2015" name="J. Microbiol.">
        <title>Sphingosinicella ginsenosidimutans sp. nov., with ginsenoside converting activity.</title>
        <authorList>
            <person name="Kim J.K."/>
            <person name="Kang M.S."/>
            <person name="Park S.C."/>
            <person name="Kim K.M."/>
            <person name="Choi K."/>
            <person name="Yoon M.H."/>
            <person name="Im W.T."/>
        </authorList>
    </citation>
    <scope>NUCLEOTIDE SEQUENCE [LARGE SCALE GENOMIC DNA]</scope>
    <source>
        <strain evidence="7 8">BS-11</strain>
    </source>
</reference>